<proteinExistence type="predicted"/>
<sequence length="83" mass="9910">MYSTLRILNTLEQQSQNIPIIQDSIVENEDNYIIESNETKELLDELCNKPKWHLWFIHSNFNSLEKMNKDIIALENCRTMPRT</sequence>
<organism evidence="1 2">
    <name type="scientific">Glomus cerebriforme</name>
    <dbReference type="NCBI Taxonomy" id="658196"/>
    <lineage>
        <taxon>Eukaryota</taxon>
        <taxon>Fungi</taxon>
        <taxon>Fungi incertae sedis</taxon>
        <taxon>Mucoromycota</taxon>
        <taxon>Glomeromycotina</taxon>
        <taxon>Glomeromycetes</taxon>
        <taxon>Glomerales</taxon>
        <taxon>Glomeraceae</taxon>
        <taxon>Glomus</taxon>
    </lineage>
</organism>
<dbReference type="Proteomes" id="UP000265703">
    <property type="component" value="Unassembled WGS sequence"/>
</dbReference>
<evidence type="ECO:0000313" key="1">
    <source>
        <dbReference type="EMBL" id="RIA89290.1"/>
    </source>
</evidence>
<dbReference type="OrthoDB" id="2422714at2759"/>
<protein>
    <submittedName>
        <fullName evidence="1">Uncharacterized protein</fullName>
    </submittedName>
</protein>
<evidence type="ECO:0000313" key="2">
    <source>
        <dbReference type="Proteomes" id="UP000265703"/>
    </source>
</evidence>
<keyword evidence="2" id="KW-1185">Reference proteome</keyword>
<name>A0A397SSZ7_9GLOM</name>
<reference evidence="1 2" key="1">
    <citation type="submission" date="2018-06" db="EMBL/GenBank/DDBJ databases">
        <title>Comparative genomics reveals the genomic features of Rhizophagus irregularis, R. cerebriforme, R. diaphanum and Gigaspora rosea, and their symbiotic lifestyle signature.</title>
        <authorList>
            <person name="Morin E."/>
            <person name="San Clemente H."/>
            <person name="Chen E.C.H."/>
            <person name="De La Providencia I."/>
            <person name="Hainaut M."/>
            <person name="Kuo A."/>
            <person name="Kohler A."/>
            <person name="Murat C."/>
            <person name="Tang N."/>
            <person name="Roy S."/>
            <person name="Loubradou J."/>
            <person name="Henrissat B."/>
            <person name="Grigoriev I.V."/>
            <person name="Corradi N."/>
            <person name="Roux C."/>
            <person name="Martin F.M."/>
        </authorList>
    </citation>
    <scope>NUCLEOTIDE SEQUENCE [LARGE SCALE GENOMIC DNA]</scope>
    <source>
        <strain evidence="1 2">DAOM 227022</strain>
    </source>
</reference>
<dbReference type="AlphaFoldDB" id="A0A397SSZ7"/>
<accession>A0A397SSZ7</accession>
<comment type="caution">
    <text evidence="1">The sequence shown here is derived from an EMBL/GenBank/DDBJ whole genome shotgun (WGS) entry which is preliminary data.</text>
</comment>
<dbReference type="EMBL" id="QKYT01000225">
    <property type="protein sequence ID" value="RIA89290.1"/>
    <property type="molecule type" value="Genomic_DNA"/>
</dbReference>
<gene>
    <name evidence="1" type="ORF">C1645_825055</name>
</gene>